<name>G0UNN6_TRYCI</name>
<evidence type="ECO:0000313" key="1">
    <source>
        <dbReference type="EMBL" id="CCC90996.1"/>
    </source>
</evidence>
<protein>
    <submittedName>
        <fullName evidence="1">Uncharacterized protein</fullName>
    </submittedName>
</protein>
<organism evidence="1">
    <name type="scientific">Trypanosoma congolense (strain IL3000)</name>
    <dbReference type="NCBI Taxonomy" id="1068625"/>
    <lineage>
        <taxon>Eukaryota</taxon>
        <taxon>Discoba</taxon>
        <taxon>Euglenozoa</taxon>
        <taxon>Kinetoplastea</taxon>
        <taxon>Metakinetoplastina</taxon>
        <taxon>Trypanosomatida</taxon>
        <taxon>Trypanosomatidae</taxon>
        <taxon>Trypanosoma</taxon>
        <taxon>Nannomonas</taxon>
    </lineage>
</organism>
<gene>
    <name evidence="1" type="ORF">TCIL3000_6_2370</name>
</gene>
<dbReference type="EMBL" id="HE575319">
    <property type="protein sequence ID" value="CCC90996.1"/>
    <property type="molecule type" value="Genomic_DNA"/>
</dbReference>
<dbReference type="AlphaFoldDB" id="G0UNN6"/>
<accession>G0UNN6</accession>
<dbReference type="VEuPathDB" id="TriTrypDB:TcIL3000_6_2370"/>
<reference evidence="1" key="1">
    <citation type="journal article" date="2012" name="Proc. Natl. Acad. Sci. U.S.A.">
        <title>Antigenic diversity is generated by distinct evolutionary mechanisms in African trypanosome species.</title>
        <authorList>
            <person name="Jackson A.P."/>
            <person name="Berry A."/>
            <person name="Aslett M."/>
            <person name="Allison H.C."/>
            <person name="Burton P."/>
            <person name="Vavrova-Anderson J."/>
            <person name="Brown R."/>
            <person name="Browne H."/>
            <person name="Corton N."/>
            <person name="Hauser H."/>
            <person name="Gamble J."/>
            <person name="Gilderthorp R."/>
            <person name="Marcello L."/>
            <person name="McQuillan J."/>
            <person name="Otto T.D."/>
            <person name="Quail M.A."/>
            <person name="Sanders M.J."/>
            <person name="van Tonder A."/>
            <person name="Ginger M.L."/>
            <person name="Field M.C."/>
            <person name="Barry J.D."/>
            <person name="Hertz-Fowler C."/>
            <person name="Berriman M."/>
        </authorList>
    </citation>
    <scope>NUCLEOTIDE SEQUENCE</scope>
    <source>
        <strain evidence="1">IL3000</strain>
    </source>
</reference>
<sequence length="452" mass="50473">MHRLSLSGCALPTSVDWAVCQTMNVWRYKENNTSIEGSCDKSRSNRFGLSSFWLSRSEIHLIHLISMVKEGGYGASRAGYNNSDVTSTERRTCVKAFVKWDMAINVFGCRYINAAHMSCCSLADSSFFLRFNLPLNEGGMVEWPLIVFKETARQTQKEVSGIKGENVQQFPVFQSPYWLEIEGIRERWPGVDVTSNAVPLFVEGRTSALVNAEQTVDASRFDSLSCGPHRCHECLLCSGVFHISYASSVKLAAALAEMRSACDELSKSAIAGKVSPGLPQDSAEITEPCNLWVDLDVVTSFKWCLESVAAGIEICKSQLRPVHIQETQRPNTDRGSIVLINAKFILQREQLVNIITYVPDIITSRQRVYVPSHIVVRMGLLSCKKGYVSPVWIDAAIVNNLSSAVVKCRNLPGVEIKLLDCEKRKFFTIVVVHRDELCLTDEHIAKLRPSKQ</sequence>
<proteinExistence type="predicted"/>